<dbReference type="AlphaFoldDB" id="A0A1D7XNW7"/>
<dbReference type="RefSeq" id="WP_069681161.1">
    <property type="nucleotide sequence ID" value="NZ_CP017255.2"/>
</dbReference>
<gene>
    <name evidence="4" type="ORF">BGI42_14950</name>
</gene>
<feature type="coiled-coil region" evidence="2">
    <location>
        <begin position="286"/>
        <end position="313"/>
    </location>
</feature>
<dbReference type="InterPro" id="IPR036390">
    <property type="entry name" value="WH_DNA-bd_sf"/>
</dbReference>
<sequence length="403" mass="47455">MTEKYILLKSNALVNAEIDNTNIEYKFTNLIFNETQLQKGNDSYFTIININKFKNLTDSAYLKTAKGILSVLEDKFQKNTLKWCFGKEHYQVTLITKVKFNEGNGNLTIYIDKDLVNFLLNYRELGTGYTPLNLSLTNQSKSFFTQRIYELLRLWSGEKKEIEYELEYLKSKLLLQDHKSYKQYKEFKRRVLAPAIKEINDKLNMKVKYEEIRVGRSVAKIKFILEDLEPRQYDFSKDKIIKEQISMEEVALDLAITNNDSVVLDSNESKNNQLHLLNRTKNKRSKDLLNNKIKNKKEELDEIEEFLKNAKVKISVSTINRLKKKYGEDLIKSGVSILCNRLKQEKITAPVKYLTGILENLKKNPNDSYNKESNNAKKLRFNNFEPREYDYEDLEKKLLGWHK</sequence>
<evidence type="ECO:0000313" key="5">
    <source>
        <dbReference type="Proteomes" id="UP000094652"/>
    </source>
</evidence>
<name>A0A1D7XNW7_9CLOT</name>
<keyword evidence="4" id="KW-0614">Plasmid</keyword>
<feature type="domain" description="Initiator Rep protein WH1" evidence="3">
    <location>
        <begin position="9"/>
        <end position="152"/>
    </location>
</feature>
<proteinExistence type="inferred from homology"/>
<dbReference type="Gene3D" id="1.10.10.10">
    <property type="entry name" value="Winged helix-like DNA-binding domain superfamily/Winged helix DNA-binding domain"/>
    <property type="match status" value="2"/>
</dbReference>
<dbReference type="OrthoDB" id="9765378at2"/>
<protein>
    <submittedName>
        <fullName evidence="4">Replication initiation protein</fullName>
    </submittedName>
</protein>
<dbReference type="GO" id="GO:0006270">
    <property type="term" value="P:DNA replication initiation"/>
    <property type="evidence" value="ECO:0007669"/>
    <property type="project" value="InterPro"/>
</dbReference>
<dbReference type="Pfam" id="PF01051">
    <property type="entry name" value="Rep3_N"/>
    <property type="match status" value="1"/>
</dbReference>
<dbReference type="InterPro" id="IPR000525">
    <property type="entry name" value="Initiator_Rep_WH1"/>
</dbReference>
<dbReference type="InterPro" id="IPR036388">
    <property type="entry name" value="WH-like_DNA-bd_sf"/>
</dbReference>
<dbReference type="EMBL" id="CP017255">
    <property type="protein sequence ID" value="AOR25042.1"/>
    <property type="molecule type" value="Genomic_DNA"/>
</dbReference>
<dbReference type="Pfam" id="PF21205">
    <property type="entry name" value="Rep3_C"/>
    <property type="match status" value="1"/>
</dbReference>
<evidence type="ECO:0000313" key="4">
    <source>
        <dbReference type="EMBL" id="AOR25042.1"/>
    </source>
</evidence>
<reference evidence="5" key="1">
    <citation type="submission" date="2016-09" db="EMBL/GenBank/DDBJ databases">
        <title>Genomics of Clostridium taeniosporum, an organism which forms endospores with ribbon-like appendages.</title>
        <authorList>
            <person name="Walker J.R."/>
        </authorList>
    </citation>
    <scope>NUCLEOTIDE SEQUENCE [LARGE SCALE GENOMIC DNA]</scope>
    <source>
        <strain evidence="5">1/k</strain>
        <plasmid evidence="5">Plasmid pct2</plasmid>
    </source>
</reference>
<evidence type="ECO:0000259" key="3">
    <source>
        <dbReference type="Pfam" id="PF01051"/>
    </source>
</evidence>
<keyword evidence="5" id="KW-1185">Reference proteome</keyword>
<evidence type="ECO:0000256" key="1">
    <source>
        <dbReference type="ARBA" id="ARBA00038283"/>
    </source>
</evidence>
<evidence type="ECO:0000256" key="2">
    <source>
        <dbReference type="SAM" id="Coils"/>
    </source>
</evidence>
<accession>A0A1D7XNW7</accession>
<geneLocation type="plasmid" evidence="5">
    <name>pct2</name>
</geneLocation>
<dbReference type="KEGG" id="ctae:BGI42_14950"/>
<dbReference type="GO" id="GO:0003887">
    <property type="term" value="F:DNA-directed DNA polymerase activity"/>
    <property type="evidence" value="ECO:0007669"/>
    <property type="project" value="InterPro"/>
</dbReference>
<dbReference type="Proteomes" id="UP000094652">
    <property type="component" value="Plasmid pCt2"/>
</dbReference>
<keyword evidence="2" id="KW-0175">Coiled coil</keyword>
<comment type="similarity">
    <text evidence="1">Belongs to the initiator RepB protein family.</text>
</comment>
<organism evidence="4 5">
    <name type="scientific">Clostridium taeniosporum</name>
    <dbReference type="NCBI Taxonomy" id="394958"/>
    <lineage>
        <taxon>Bacteria</taxon>
        <taxon>Bacillati</taxon>
        <taxon>Bacillota</taxon>
        <taxon>Clostridia</taxon>
        <taxon>Eubacteriales</taxon>
        <taxon>Clostridiaceae</taxon>
        <taxon>Clostridium</taxon>
    </lineage>
</organism>
<dbReference type="SUPFAM" id="SSF46785">
    <property type="entry name" value="Winged helix' DNA-binding domain"/>
    <property type="match status" value="1"/>
</dbReference>